<dbReference type="NCBIfam" id="TIGR03696">
    <property type="entry name" value="Rhs_assc_core"/>
    <property type="match status" value="1"/>
</dbReference>
<dbReference type="Gene3D" id="2.130.10.130">
    <property type="entry name" value="Integrin alpha, N-terminal"/>
    <property type="match status" value="2"/>
</dbReference>
<keyword evidence="5" id="KW-0472">Membrane</keyword>
<dbReference type="GO" id="GO:0005737">
    <property type="term" value="C:cytoplasm"/>
    <property type="evidence" value="ECO:0007669"/>
    <property type="project" value="InterPro"/>
</dbReference>
<evidence type="ECO:0000256" key="2">
    <source>
        <dbReference type="ARBA" id="ARBA00022525"/>
    </source>
</evidence>
<dbReference type="SUPFAM" id="SSF69318">
    <property type="entry name" value="Integrin alpha N-terminal domain"/>
    <property type="match status" value="1"/>
</dbReference>
<dbReference type="InterPro" id="IPR006530">
    <property type="entry name" value="YD"/>
</dbReference>
<dbReference type="GO" id="GO:0016787">
    <property type="term" value="F:hydrolase activity"/>
    <property type="evidence" value="ECO:0007669"/>
    <property type="project" value="UniProtKB-KW"/>
</dbReference>
<evidence type="ECO:0000259" key="7">
    <source>
        <dbReference type="Pfam" id="PF25023"/>
    </source>
</evidence>
<dbReference type="PANTHER" id="PTHR32305">
    <property type="match status" value="1"/>
</dbReference>
<dbReference type="EC" id="3.1.-.-" evidence="8"/>
<dbReference type="Pfam" id="PF05593">
    <property type="entry name" value="RHS_repeat"/>
    <property type="match status" value="1"/>
</dbReference>
<dbReference type="KEGG" id="pcor:KS4_22490"/>
<dbReference type="InterPro" id="IPR050708">
    <property type="entry name" value="T6SS_VgrG/RHS"/>
</dbReference>
<evidence type="ECO:0000313" key="9">
    <source>
        <dbReference type="Proteomes" id="UP000317369"/>
    </source>
</evidence>
<sequence length="2296" mass="254939">MQTQHTCYKRCIWVSCYLFFVIALLLPISNTYSSINDEEASNRSKSQTGSFDANNFTGAFTYSYPIQIAPARNGSEPKVSLSYSSSGGNSWCGVGWNLDFGFITRDTKEGVPIKWNTSTGQSEQQYDDSKGFVASIGGSYVKLISIGNDTYRAEIDSEGMEFQFHRTSGQNYWEVTDKAGNRYFFGESIAARQENDRFTSSSATEDLRTFKWSLSRVRDVKGNESYYTYVKESNTMYIDEIKYNANVNSVSLPATHRVKFTLENRPDILLNYSTGFKIQTNKRLTQVSSYIDQENQPSRLVTKYQFDYSNTSSTGRSQLISITQYGTDGISTLPPVGFSYSDVNKSFDQIINWGPKDTQGQNSQTWATVHEGVSSGQVTTLRDINGDGLPDRIMRKASGSKTSWRVQLCTGMQSDGTYGFASAINWTGIQHPGTSVGDAGYCTTATNNYGTHTDLMDVNGDSLPDRVMVASGGYTNPFKVQLNNGSGFDPVIEWEGAYHQSNDQNWFTLHEGASNGQVVSLRDINGDGLPDRVMYRKSGDKTVWIVQFCTGMQSNGKYGFSNPVDWPGIQHPGSSVGDAGYRIVAINNYGTHTDLIDVNSDGLPDRVMLAGGGIAKPFLVQFNNGRGFDPAINWGPKDIQGQSNQSWATIHESVSNGQVVTIRDINGDGLPDRIMRKPSGSKTSWRVQLCTGMQSDGTYGFSSAVNWTGIQHPGTSVGDAGYCTTAANNYGTHIDFMDINGDGLPDRVMLSNGSYTKPFKVQFNSGIKPDLLLSINNGIGGIIDVNYTTSASFDNKDDQGISQLRHSTYVVDSIKLSGALGWESTTQYKYSGGVFDYKKKSFAGFQRVETIDPSGSRKVVYYHQNGGRNDSLNGEYQDDGAFGKQGIPYCTEIYGSDNSLYTRTINKIDEIQLHPNGIYFPYIAQTINMEYEGDANYRATCTAFVYDTANSDFTLRNNLLTQIEYGEISSVNIPNHTFTDINNDDVYTHFEYITLSNPYIKGKISKIKITNDLAGTQILRKTQFTFNNNGQITTHALWLNTDDRFITNTFEYDIYGNLVKEISPTGVEKFTSYDSIYQMFPESVQMGGNNLPRTFTSYTKWDDRSGSPIWSVEIDGMVTRYEYDMFYRDIATYISSTSYSFIDNPILDNWDPTAIANLWRTKKEYHINGISNNASSNYIITRKFDPNDTVNGHVTYTYFDGFERTIQTRTEAETDASGDFRVTDIAYDSSGQSSSQTISYFSNGSQYTPVINATPKISSEYDAIGRKWKITPPVGDTGSPTGPEQVLYKHNADPWITVAIDSAGKIKRSVHDGWGRTTKIVEVNGSNEYDTIYEYDKLGNVIKITDNEGNITQFTRDSLGRKTQLSDPDTGITTYTYDDDGALISTTNARGIKTINSYDLRGQTTSLKDPLGRVITIRTVDNSNVELGKIDYYYDTQIQADHHTWIGKISAIIYNDGKVIYDYDNRGRPYKKYRSFSINANDPNIELSVERVYDDADRIIELKYPNNIATLEYSYDTAGHLRKVESTSGTTTNEIFYETNSFDAQGQMTSFDYGNGLSTNYEFYTGSKRLKRMQTTANTSGYLQDLQYTYDTASNIKSITDSIYSASASSTISNLQYDDLHRLTSINSVANGSHSFSYTSIGNMITNTENGTNPYTYSTSKPHAVTAANGNSYSYDASGNMITRNTKTLTYDHRNRLVKVKHGLTPDQGYTTFGYTEGVDRLWKYRYVFSGVETKIWFEGIYEQKSESTDGENFETKTLCHVIADGKRIATFEPDTSLLTANHNSFALATTNILLWPLRPGRAIWTGFGCIAAMILALSWLPNRRKNKYSNKEYSPAYEFVLNALRFTGRPWMKTIVLMLVFSISMAGMPLRAIAAVGVAEYDPVFYYYHQDHLGSASLLTDRDGDIVQHYGYGAYGKETYKNNTAAYNLSNRYTDQVFDEDTGLYYYNSRYYDPELGRFIQPDSIVPKTDDPQTLNRYSYVNNNPFKYVDPTGHFIIEAIVIGAIVGGLSAAYSGENILMGMAVGAVGALFMGLGAAGAGMFSSNIIAQTLCKVAASVASGTITAAIQGRDIGRAALHSALTAGIDLIDSRIGNLADQTQNAKEIVKIFGLPVRQVEQFALQQVRGILQGGVDSLANGESVLTGFKNAAKSSWKSALSSITKSIDEKLNLKFNKNINFADYSDSNSSISKGPLGIYRKLETKINSAVGLSLNINASLSSFVDCVVEESVGPRDVFNSFYSLKASANISVKQTKTVGIEGYEHYGLGVINQSENNFSREVSATLQGNSFSHSLPRF</sequence>
<dbReference type="Proteomes" id="UP000317369">
    <property type="component" value="Chromosome"/>
</dbReference>
<organism evidence="8 9">
    <name type="scientific">Poriferisphaera corsica</name>
    <dbReference type="NCBI Taxonomy" id="2528020"/>
    <lineage>
        <taxon>Bacteria</taxon>
        <taxon>Pseudomonadati</taxon>
        <taxon>Planctomycetota</taxon>
        <taxon>Phycisphaerae</taxon>
        <taxon>Phycisphaerales</taxon>
        <taxon>Phycisphaeraceae</taxon>
        <taxon>Poriferisphaera</taxon>
    </lineage>
</organism>
<dbReference type="GO" id="GO:0005576">
    <property type="term" value="C:extracellular region"/>
    <property type="evidence" value="ECO:0007669"/>
    <property type="project" value="UniProtKB-SubCell"/>
</dbReference>
<dbReference type="InterPro" id="IPR056823">
    <property type="entry name" value="TEN-like_YD-shell"/>
</dbReference>
<feature type="transmembrane region" description="Helical" evidence="5">
    <location>
        <begin position="2021"/>
        <end position="2043"/>
    </location>
</feature>
<feature type="domain" description="Insecticide toxin TcdB middle/N-terminal" evidence="6">
    <location>
        <begin position="724"/>
        <end position="857"/>
    </location>
</feature>
<keyword evidence="9" id="KW-1185">Reference proteome</keyword>
<dbReference type="Pfam" id="PF12256">
    <property type="entry name" value="TcdB_toxin_midN"/>
    <property type="match status" value="1"/>
</dbReference>
<keyword evidence="4" id="KW-0843">Virulence</keyword>
<evidence type="ECO:0000313" key="8">
    <source>
        <dbReference type="EMBL" id="QDU34187.1"/>
    </source>
</evidence>
<proteinExistence type="predicted"/>
<keyword evidence="8" id="KW-0378">Hydrolase</keyword>
<feature type="domain" description="Teneurin-like YD-shell" evidence="7">
    <location>
        <begin position="1887"/>
        <end position="1986"/>
    </location>
</feature>
<dbReference type="Pfam" id="PF03534">
    <property type="entry name" value="SpvB"/>
    <property type="match status" value="1"/>
</dbReference>
<protein>
    <submittedName>
        <fullName evidence="8">tRNA(Glu)-specific nuclease WapA</fullName>
        <ecNumber evidence="8">3.1.-.-</ecNumber>
    </submittedName>
</protein>
<keyword evidence="5" id="KW-0812">Transmembrane</keyword>
<evidence type="ECO:0000256" key="1">
    <source>
        <dbReference type="ARBA" id="ARBA00004613"/>
    </source>
</evidence>
<dbReference type="RefSeq" id="WP_145077830.1">
    <property type="nucleotide sequence ID" value="NZ_CP036425.1"/>
</dbReference>
<reference evidence="8 9" key="1">
    <citation type="submission" date="2019-02" db="EMBL/GenBank/DDBJ databases">
        <title>Deep-cultivation of Planctomycetes and their phenomic and genomic characterization uncovers novel biology.</title>
        <authorList>
            <person name="Wiegand S."/>
            <person name="Jogler M."/>
            <person name="Boedeker C."/>
            <person name="Pinto D."/>
            <person name="Vollmers J."/>
            <person name="Rivas-Marin E."/>
            <person name="Kohn T."/>
            <person name="Peeters S.H."/>
            <person name="Heuer A."/>
            <person name="Rast P."/>
            <person name="Oberbeckmann S."/>
            <person name="Bunk B."/>
            <person name="Jeske O."/>
            <person name="Meyerdierks A."/>
            <person name="Storesund J.E."/>
            <person name="Kallscheuer N."/>
            <person name="Luecker S."/>
            <person name="Lage O.M."/>
            <person name="Pohl T."/>
            <person name="Merkel B.J."/>
            <person name="Hornburger P."/>
            <person name="Mueller R.-W."/>
            <person name="Bruemmer F."/>
            <person name="Labrenz M."/>
            <person name="Spormann A.M."/>
            <person name="Op den Camp H."/>
            <person name="Overmann J."/>
            <person name="Amann R."/>
            <person name="Jetten M.S.M."/>
            <person name="Mascher T."/>
            <person name="Medema M.H."/>
            <person name="Devos D.P."/>
            <person name="Kaster A.-K."/>
            <person name="Ovreas L."/>
            <person name="Rohde M."/>
            <person name="Galperin M.Y."/>
            <person name="Jogler C."/>
        </authorList>
    </citation>
    <scope>NUCLEOTIDE SEQUENCE [LARGE SCALE GENOMIC DNA]</scope>
    <source>
        <strain evidence="8 9">KS4</strain>
    </source>
</reference>
<name>A0A517YVE9_9BACT</name>
<dbReference type="PANTHER" id="PTHR32305:SF15">
    <property type="entry name" value="PROTEIN RHSA-RELATED"/>
    <property type="match status" value="1"/>
</dbReference>
<feature type="transmembrane region" description="Helical" evidence="5">
    <location>
        <begin position="1856"/>
        <end position="1880"/>
    </location>
</feature>
<evidence type="ECO:0000256" key="4">
    <source>
        <dbReference type="ARBA" id="ARBA00023026"/>
    </source>
</evidence>
<feature type="transmembrane region" description="Helical" evidence="5">
    <location>
        <begin position="1996"/>
        <end position="2014"/>
    </location>
</feature>
<dbReference type="Gene3D" id="2.180.10.10">
    <property type="entry name" value="RHS repeat-associated core"/>
    <property type="match status" value="3"/>
</dbReference>
<dbReference type="InterPro" id="IPR028994">
    <property type="entry name" value="Integrin_alpha_N"/>
</dbReference>
<dbReference type="InterPro" id="IPR003284">
    <property type="entry name" value="Sal_SpvB"/>
</dbReference>
<dbReference type="EMBL" id="CP036425">
    <property type="protein sequence ID" value="QDU34187.1"/>
    <property type="molecule type" value="Genomic_DNA"/>
</dbReference>
<accession>A0A517YVE9</accession>
<feature type="transmembrane region" description="Helical" evidence="5">
    <location>
        <begin position="12"/>
        <end position="32"/>
    </location>
</feature>
<evidence type="ECO:0000256" key="3">
    <source>
        <dbReference type="ARBA" id="ARBA00022737"/>
    </source>
</evidence>
<keyword evidence="2" id="KW-0964">Secreted</keyword>
<keyword evidence="5" id="KW-1133">Transmembrane helix</keyword>
<dbReference type="OrthoDB" id="232855at2"/>
<dbReference type="NCBIfam" id="TIGR01643">
    <property type="entry name" value="YD_repeat_2x"/>
    <property type="match status" value="2"/>
</dbReference>
<keyword evidence="3" id="KW-0677">Repeat</keyword>
<comment type="subcellular location">
    <subcellularLocation>
        <location evidence="1">Secreted</location>
    </subcellularLocation>
</comment>
<evidence type="ECO:0000256" key="5">
    <source>
        <dbReference type="SAM" id="Phobius"/>
    </source>
</evidence>
<dbReference type="InterPro" id="IPR022385">
    <property type="entry name" value="Rhs_assc_core"/>
</dbReference>
<evidence type="ECO:0000259" key="6">
    <source>
        <dbReference type="Pfam" id="PF12256"/>
    </source>
</evidence>
<dbReference type="InterPro" id="IPR022045">
    <property type="entry name" value="TcdB_toxin_mid/N"/>
</dbReference>
<feature type="transmembrane region" description="Helical" evidence="5">
    <location>
        <begin position="1803"/>
        <end position="1821"/>
    </location>
</feature>
<dbReference type="Pfam" id="PF25023">
    <property type="entry name" value="TEN_YD-shell"/>
    <property type="match status" value="1"/>
</dbReference>
<dbReference type="InterPro" id="IPR031325">
    <property type="entry name" value="RHS_repeat"/>
</dbReference>
<gene>
    <name evidence="8" type="primary">wapA_2</name>
    <name evidence="8" type="ORF">KS4_22490</name>
</gene>